<dbReference type="InterPro" id="IPR009051">
    <property type="entry name" value="Helical_ferredxn"/>
</dbReference>
<keyword evidence="3" id="KW-0479">Metal-binding</keyword>
<dbReference type="Proteomes" id="UP000316196">
    <property type="component" value="Unassembled WGS sequence"/>
</dbReference>
<dbReference type="Gene3D" id="3.10.20.30">
    <property type="match status" value="1"/>
</dbReference>
<gene>
    <name evidence="9" type="ORF">FB460_0787</name>
</gene>
<dbReference type="GO" id="GO:0009060">
    <property type="term" value="P:aerobic respiration"/>
    <property type="evidence" value="ECO:0007669"/>
    <property type="project" value="TreeGrafter"/>
</dbReference>
<comment type="similarity">
    <text evidence="2">Belongs to the succinate dehydrogenase/fumarate reductase iron-sulfur protein family.</text>
</comment>
<keyword evidence="4" id="KW-0408">Iron</keyword>
<evidence type="ECO:0000313" key="10">
    <source>
        <dbReference type="Proteomes" id="UP000316196"/>
    </source>
</evidence>
<sequence length="252" mass="26781">MSTMRVEIEIWRQEGPEDRGAFETHVVEDATPEMSLLELLDRLNDQLAEQGIEPIAFESDCREGVCGACGVTVDDRPHGPVPNTPSCRQHLRAFGNISRLRIEPLRSAAFPVIRDLVVDRSAMDRVIEAGGTVDVAAGTAPDADDLLVGHDDAEVALDFAACIGCGACVAACPNGAAHLFAGAKLAHLALIPHGKMQRGERGHAVLNELDAEFGPCSTYGECVTVCPAGIPLEAVAAVHREGLRGLFRGRAD</sequence>
<dbReference type="SUPFAM" id="SSF54292">
    <property type="entry name" value="2Fe-2S ferredoxin-like"/>
    <property type="match status" value="1"/>
</dbReference>
<evidence type="ECO:0000256" key="2">
    <source>
        <dbReference type="ARBA" id="ARBA00009433"/>
    </source>
</evidence>
<dbReference type="InterPro" id="IPR050573">
    <property type="entry name" value="SDH/FRD_Iron-Sulfur"/>
</dbReference>
<dbReference type="PANTHER" id="PTHR11921">
    <property type="entry name" value="SUCCINATE DEHYDROGENASE IRON-SULFUR PROTEIN"/>
    <property type="match status" value="1"/>
</dbReference>
<dbReference type="Pfam" id="PF13085">
    <property type="entry name" value="Fer2_3"/>
    <property type="match status" value="1"/>
</dbReference>
<feature type="domain" description="4Fe-4S ferredoxin-type" evidence="8">
    <location>
        <begin position="153"/>
        <end position="182"/>
    </location>
</feature>
<dbReference type="SUPFAM" id="SSF46548">
    <property type="entry name" value="alpha-helical ferredoxin"/>
    <property type="match status" value="1"/>
</dbReference>
<dbReference type="AlphaFoldDB" id="A0A542ZRY3"/>
<dbReference type="InterPro" id="IPR036010">
    <property type="entry name" value="2Fe-2S_ferredoxin-like_sf"/>
</dbReference>
<dbReference type="InterPro" id="IPR025192">
    <property type="entry name" value="Succ_DH/fum_Rdtase_N"/>
</dbReference>
<dbReference type="NCBIfam" id="NF005746">
    <property type="entry name" value="PRK07570.1"/>
    <property type="match status" value="1"/>
</dbReference>
<evidence type="ECO:0000256" key="5">
    <source>
        <dbReference type="ARBA" id="ARBA00023014"/>
    </source>
</evidence>
<dbReference type="GO" id="GO:0046872">
    <property type="term" value="F:metal ion binding"/>
    <property type="evidence" value="ECO:0007669"/>
    <property type="project" value="UniProtKB-KW"/>
</dbReference>
<protein>
    <submittedName>
        <fullName evidence="9">Succinate dehydrogenase / fumarate reductase iron-sulfur subunit</fullName>
    </submittedName>
</protein>
<evidence type="ECO:0000259" key="7">
    <source>
        <dbReference type="PROSITE" id="PS51085"/>
    </source>
</evidence>
<dbReference type="InterPro" id="IPR017896">
    <property type="entry name" value="4Fe4S_Fe-S-bd"/>
</dbReference>
<proteinExistence type="inferred from homology"/>
<evidence type="ECO:0000256" key="1">
    <source>
        <dbReference type="ARBA" id="ARBA00001927"/>
    </source>
</evidence>
<feature type="domain" description="2Fe-2S ferredoxin-type" evidence="7">
    <location>
        <begin position="6"/>
        <end position="108"/>
    </location>
</feature>
<comment type="caution">
    <text evidence="9">The sequence shown here is derived from an EMBL/GenBank/DDBJ whole genome shotgun (WGS) entry which is preliminary data.</text>
</comment>
<dbReference type="GO" id="GO:0051537">
    <property type="term" value="F:2 iron, 2 sulfur cluster binding"/>
    <property type="evidence" value="ECO:0007669"/>
    <property type="project" value="InterPro"/>
</dbReference>
<dbReference type="PROSITE" id="PS51085">
    <property type="entry name" value="2FE2S_FER_2"/>
    <property type="match status" value="1"/>
</dbReference>
<dbReference type="PROSITE" id="PS00198">
    <property type="entry name" value="4FE4S_FER_1"/>
    <property type="match status" value="1"/>
</dbReference>
<evidence type="ECO:0000256" key="4">
    <source>
        <dbReference type="ARBA" id="ARBA00023004"/>
    </source>
</evidence>
<dbReference type="InterPro" id="IPR012675">
    <property type="entry name" value="Beta-grasp_dom_sf"/>
</dbReference>
<dbReference type="PANTHER" id="PTHR11921:SF41">
    <property type="entry name" value="SUCCINATE DEHYDROGENASE"/>
    <property type="match status" value="1"/>
</dbReference>
<dbReference type="PROSITE" id="PS00197">
    <property type="entry name" value="2FE2S_FER_1"/>
    <property type="match status" value="1"/>
</dbReference>
<keyword evidence="10" id="KW-1185">Reference proteome</keyword>
<dbReference type="InterPro" id="IPR001041">
    <property type="entry name" value="2Fe-2S_ferredoxin-type"/>
</dbReference>
<keyword evidence="5" id="KW-0411">Iron-sulfur</keyword>
<evidence type="ECO:0000313" key="9">
    <source>
        <dbReference type="EMBL" id="TQL62990.1"/>
    </source>
</evidence>
<comment type="cofactor">
    <cofactor evidence="1">
        <name>[3Fe-4S] cluster</name>
        <dbReference type="ChEBI" id="CHEBI:21137"/>
    </cofactor>
</comment>
<dbReference type="EMBL" id="VFOR01000001">
    <property type="protein sequence ID" value="TQL62990.1"/>
    <property type="molecule type" value="Genomic_DNA"/>
</dbReference>
<name>A0A542ZRY3_9ACTN</name>
<evidence type="ECO:0000256" key="6">
    <source>
        <dbReference type="ARBA" id="ARBA00034078"/>
    </source>
</evidence>
<evidence type="ECO:0000256" key="3">
    <source>
        <dbReference type="ARBA" id="ARBA00022723"/>
    </source>
</evidence>
<dbReference type="Pfam" id="PF12838">
    <property type="entry name" value="Fer4_7"/>
    <property type="match status" value="1"/>
</dbReference>
<dbReference type="GO" id="GO:0022904">
    <property type="term" value="P:respiratory electron transport chain"/>
    <property type="evidence" value="ECO:0007669"/>
    <property type="project" value="TreeGrafter"/>
</dbReference>
<evidence type="ECO:0000259" key="8">
    <source>
        <dbReference type="PROSITE" id="PS51379"/>
    </source>
</evidence>
<dbReference type="PROSITE" id="PS51379">
    <property type="entry name" value="4FE4S_FER_2"/>
    <property type="match status" value="1"/>
</dbReference>
<accession>A0A542ZRY3</accession>
<dbReference type="InterPro" id="IPR017900">
    <property type="entry name" value="4Fe4S_Fe_S_CS"/>
</dbReference>
<dbReference type="GO" id="GO:0009055">
    <property type="term" value="F:electron transfer activity"/>
    <property type="evidence" value="ECO:0007669"/>
    <property type="project" value="InterPro"/>
</dbReference>
<comment type="cofactor">
    <cofactor evidence="6">
        <name>[2Fe-2S] cluster</name>
        <dbReference type="ChEBI" id="CHEBI:190135"/>
    </cofactor>
</comment>
<reference evidence="9 10" key="1">
    <citation type="submission" date="2019-06" db="EMBL/GenBank/DDBJ databases">
        <title>Sequencing the genomes of 1000 actinobacteria strains.</title>
        <authorList>
            <person name="Klenk H.-P."/>
        </authorList>
    </citation>
    <scope>NUCLEOTIDE SEQUENCE [LARGE SCALE GENOMIC DNA]</scope>
    <source>
        <strain evidence="9 10">DSM 8251</strain>
    </source>
</reference>
<dbReference type="InterPro" id="IPR006058">
    <property type="entry name" value="2Fe2S_fd_BS"/>
</dbReference>
<dbReference type="Gene3D" id="1.10.1060.10">
    <property type="entry name" value="Alpha-helical ferredoxin"/>
    <property type="match status" value="1"/>
</dbReference>
<organism evidence="9 10">
    <name type="scientific">Propioniferax innocua</name>
    <dbReference type="NCBI Taxonomy" id="1753"/>
    <lineage>
        <taxon>Bacteria</taxon>
        <taxon>Bacillati</taxon>
        <taxon>Actinomycetota</taxon>
        <taxon>Actinomycetes</taxon>
        <taxon>Propionibacteriales</taxon>
        <taxon>Propionibacteriaceae</taxon>
        <taxon>Propioniferax</taxon>
    </lineage>
</organism>